<evidence type="ECO:0000313" key="2">
    <source>
        <dbReference type="EMBL" id="PZR08199.1"/>
    </source>
</evidence>
<dbReference type="Proteomes" id="UP000249061">
    <property type="component" value="Unassembled WGS sequence"/>
</dbReference>
<keyword evidence="2" id="KW-0067">ATP-binding</keyword>
<dbReference type="GO" id="GO:0004386">
    <property type="term" value="F:helicase activity"/>
    <property type="evidence" value="ECO:0007669"/>
    <property type="project" value="UniProtKB-KW"/>
</dbReference>
<evidence type="ECO:0000313" key="3">
    <source>
        <dbReference type="Proteomes" id="UP000249061"/>
    </source>
</evidence>
<feature type="compositionally biased region" description="Polar residues" evidence="1">
    <location>
        <begin position="46"/>
        <end position="58"/>
    </location>
</feature>
<proteinExistence type="predicted"/>
<feature type="region of interest" description="Disordered" evidence="1">
    <location>
        <begin position="1"/>
        <end position="59"/>
    </location>
</feature>
<comment type="caution">
    <text evidence="2">The sequence shown here is derived from an EMBL/GenBank/DDBJ whole genome shotgun (WGS) entry which is preliminary data.</text>
</comment>
<keyword evidence="2" id="KW-0378">Hydrolase</keyword>
<keyword evidence="2" id="KW-0347">Helicase</keyword>
<gene>
    <name evidence="2" type="ORF">DI536_25150</name>
</gene>
<organism evidence="2 3">
    <name type="scientific">Archangium gephyra</name>
    <dbReference type="NCBI Taxonomy" id="48"/>
    <lineage>
        <taxon>Bacteria</taxon>
        <taxon>Pseudomonadati</taxon>
        <taxon>Myxococcota</taxon>
        <taxon>Myxococcia</taxon>
        <taxon>Myxococcales</taxon>
        <taxon>Cystobacterineae</taxon>
        <taxon>Archangiaceae</taxon>
        <taxon>Archangium</taxon>
    </lineage>
</organism>
<evidence type="ECO:0000256" key="1">
    <source>
        <dbReference type="SAM" id="MobiDB-lite"/>
    </source>
</evidence>
<reference evidence="2 3" key="1">
    <citation type="submission" date="2017-08" db="EMBL/GenBank/DDBJ databases">
        <title>Infants hospitalized years apart are colonized by the same room-sourced microbial strains.</title>
        <authorList>
            <person name="Brooks B."/>
            <person name="Olm M.R."/>
            <person name="Firek B.A."/>
            <person name="Baker R."/>
            <person name="Thomas B.C."/>
            <person name="Morowitz M.J."/>
            <person name="Banfield J.F."/>
        </authorList>
    </citation>
    <scope>NUCLEOTIDE SEQUENCE [LARGE SCALE GENOMIC DNA]</scope>
    <source>
        <strain evidence="2">S2_003_000_R2_14</strain>
    </source>
</reference>
<dbReference type="EMBL" id="QFQP01000026">
    <property type="protein sequence ID" value="PZR08199.1"/>
    <property type="molecule type" value="Genomic_DNA"/>
</dbReference>
<accession>A0A2W5SXQ5</accession>
<protein>
    <submittedName>
        <fullName evidence="2">ATP-dependent helicase HrpB</fullName>
    </submittedName>
</protein>
<dbReference type="AlphaFoldDB" id="A0A2W5SXQ5"/>
<keyword evidence="2" id="KW-0547">Nucleotide-binding</keyword>
<name>A0A2W5SXQ5_9BACT</name>
<sequence length="148" mass="15428">MAISPLGGAGPSNVAGAGSPQKTESFSKMMKGQAKVENAPIPVNNPPATQAKSVQQASAGKCRVESARQVSTADTRQVTAAKVLDQVNAAQNRMEQLLKVAESGKSFSPAELLSLQTHVYRASQELDLAGKVVEKATGGIKQVLQTQV</sequence>